<dbReference type="KEGG" id="cpo:COPRO5265_0920"/>
<gene>
    <name evidence="1" type="ordered locus">COPRO5265_0920</name>
</gene>
<dbReference type="RefSeq" id="WP_012543570.1">
    <property type="nucleotide sequence ID" value="NC_011295.1"/>
</dbReference>
<evidence type="ECO:0000313" key="2">
    <source>
        <dbReference type="Proteomes" id="UP000001732"/>
    </source>
</evidence>
<sequence>MEYPEIRLKYFDEAVSEGTITSDLNADVIVIHQKISASVVNAFFRHGGKCLMSLDKNGAMLFFRHKWLYVPF</sequence>
<dbReference type="Proteomes" id="UP000001732">
    <property type="component" value="Chromosome"/>
</dbReference>
<dbReference type="STRING" id="309798.COPRO5265_0920"/>
<protein>
    <submittedName>
        <fullName evidence="1">Uncharacterized protein</fullName>
    </submittedName>
</protein>
<name>B5Y902_COPPD</name>
<proteinExistence type="predicted"/>
<accession>B5Y902</accession>
<dbReference type="HOGENOM" id="CLU_2715479_0_0_9"/>
<dbReference type="AlphaFoldDB" id="B5Y902"/>
<keyword evidence="2" id="KW-1185">Reference proteome</keyword>
<reference evidence="1 2" key="2">
    <citation type="journal article" date="2014" name="Genome Announc.">
        <title>Complete Genome Sequence of Coprothermobacter proteolyticus DSM 5265.</title>
        <authorList>
            <person name="Alexiev A."/>
            <person name="Coil D.A."/>
            <person name="Badger J.H."/>
            <person name="Enticknap J."/>
            <person name="Ward N."/>
            <person name="Robb F.T."/>
            <person name="Eisen J.A."/>
        </authorList>
    </citation>
    <scope>NUCLEOTIDE SEQUENCE [LARGE SCALE GENOMIC DNA]</scope>
    <source>
        <strain evidence="2">ATCC 35245 / DSM 5265 / OCM 4 / BT</strain>
    </source>
</reference>
<dbReference type="EMBL" id="CP001145">
    <property type="protein sequence ID" value="ACI16918.1"/>
    <property type="molecule type" value="Genomic_DNA"/>
</dbReference>
<reference evidence="2" key="1">
    <citation type="submission" date="2008-08" db="EMBL/GenBank/DDBJ databases">
        <title>The complete genome sequence of Coprothermobacter proteolyticus strain ATCC 5245 / DSM 5265 / BT.</title>
        <authorList>
            <person name="Dodson R.J."/>
            <person name="Durkin A.S."/>
            <person name="Wu M."/>
            <person name="Eisen J."/>
            <person name="Sutton G."/>
        </authorList>
    </citation>
    <scope>NUCLEOTIDE SEQUENCE [LARGE SCALE GENOMIC DNA]</scope>
    <source>
        <strain evidence="2">ATCC 35245 / DSM 5265 / OCM 4 / BT</strain>
    </source>
</reference>
<organism evidence="1 2">
    <name type="scientific">Coprothermobacter proteolyticus (strain ATCC 35245 / DSM 5265 / OCM 4 / BT)</name>
    <dbReference type="NCBI Taxonomy" id="309798"/>
    <lineage>
        <taxon>Bacteria</taxon>
        <taxon>Pseudomonadati</taxon>
        <taxon>Coprothermobacterota</taxon>
        <taxon>Coprothermobacteria</taxon>
        <taxon>Coprothermobacterales</taxon>
        <taxon>Coprothermobacteraceae</taxon>
        <taxon>Coprothermobacter</taxon>
    </lineage>
</organism>
<evidence type="ECO:0000313" key="1">
    <source>
        <dbReference type="EMBL" id="ACI16918.1"/>
    </source>
</evidence>